<evidence type="ECO:0000313" key="1">
    <source>
        <dbReference type="EMBL" id="MCI4386415.1"/>
    </source>
</evidence>
<evidence type="ECO:0000313" key="2">
    <source>
        <dbReference type="Proteomes" id="UP000829447"/>
    </source>
</evidence>
<organism evidence="1 2">
    <name type="scientific">Pangasianodon gigas</name>
    <name type="common">Mekong giant catfish</name>
    <name type="synonym">Pangasius gigas</name>
    <dbReference type="NCBI Taxonomy" id="30993"/>
    <lineage>
        <taxon>Eukaryota</taxon>
        <taxon>Metazoa</taxon>
        <taxon>Chordata</taxon>
        <taxon>Craniata</taxon>
        <taxon>Vertebrata</taxon>
        <taxon>Euteleostomi</taxon>
        <taxon>Actinopterygii</taxon>
        <taxon>Neopterygii</taxon>
        <taxon>Teleostei</taxon>
        <taxon>Ostariophysi</taxon>
        <taxon>Siluriformes</taxon>
        <taxon>Pangasiidae</taxon>
        <taxon>Pangasianodon</taxon>
    </lineage>
</organism>
<protein>
    <submittedName>
        <fullName evidence="1">Uncharacterized protein</fullName>
    </submittedName>
</protein>
<comment type="caution">
    <text evidence="1">The sequence shown here is derived from an EMBL/GenBank/DDBJ whole genome shotgun (WGS) entry which is preliminary data.</text>
</comment>
<dbReference type="EMBL" id="CM040468">
    <property type="protein sequence ID" value="MCI4386415.1"/>
    <property type="molecule type" value="Genomic_DNA"/>
</dbReference>
<gene>
    <name evidence="1" type="ORF">PGIGA_G00062070</name>
</gene>
<dbReference type="Proteomes" id="UP000829447">
    <property type="component" value="Linkage Group LG15"/>
</dbReference>
<accession>A0ACC5X786</accession>
<keyword evidence="2" id="KW-1185">Reference proteome</keyword>
<proteinExistence type="predicted"/>
<reference evidence="1 2" key="1">
    <citation type="journal article" date="2022" name="bioRxiv">
        <title>An ancient truncated duplication of the anti-Mullerian hormone receptor type 2 gene is a potential conserved master sex determinant in the Pangasiidae catfish family.</title>
        <authorList>
            <person name="Wen M."/>
            <person name="Pan Q."/>
            <person name="Jouanno E."/>
            <person name="Montfort J."/>
            <person name="Zahm M."/>
            <person name="Cabau C."/>
            <person name="Klopp C."/>
            <person name="Iampietro C."/>
            <person name="Roques C."/>
            <person name="Bouchez O."/>
            <person name="Castinel A."/>
            <person name="Donnadieu C."/>
            <person name="Parrinello H."/>
            <person name="Poncet C."/>
            <person name="Belmonte E."/>
            <person name="Gautier V."/>
            <person name="Avarre J.-C."/>
            <person name="Dugue R."/>
            <person name="Gustiano R."/>
            <person name="Ha T.T.T."/>
            <person name="Campet M."/>
            <person name="Sriphairoj K."/>
            <person name="Ribolli J."/>
            <person name="de Almeida F.L."/>
            <person name="Desvignes T."/>
            <person name="Postlethwait J.H."/>
            <person name="Bucao C.F."/>
            <person name="Robinson-Rechavi M."/>
            <person name="Bobe J."/>
            <person name="Herpin A."/>
            <person name="Guiguen Y."/>
        </authorList>
    </citation>
    <scope>NUCLEOTIDE SEQUENCE [LARGE SCALE GENOMIC DNA]</scope>
    <source>
        <strain evidence="1">YG-Dec2019</strain>
    </source>
</reference>
<name>A0ACC5X786_PANGG</name>
<sequence length="703" mass="79050">MPFQEITRGLSHFGLRASLRRRLGRHNTLTPSRPLILTKTLAVSDGELNALEPVKRAGTQCSNSNSSLPSVPSGGASGVGQVASWAVSFERLLEDPLGVHYFTEFLKSEVSVENILFWLDCENFRKIPADNTEKLSREALSIYNRYLSKCACSPINIDDKVRVDEKDIQQPHPEIFQKAQQQEFLKSEVSVENILFWLDCENFRKIPADNTEKLSREALSIYNRYLSKCACSPINIDDKVRVDEKDIQQPHPEIFQKAQQQIFKLMKFDSYTRFVRSQLYQNCMLANVEGRFLPEPGQCPKLPLSARHSSPATREQHKTELKLKEKAKVKLGKSAGGETDDVVERRKITLQGKMSWEKRKEKRGSWGESQITGRPGTFQSAEVERLVARSADSASELKTTADKYCCVFLPDGTASLTPARSGITIRRMLTGLCEKRGLPLSDIIIYLQGKDKQPLSLDQDSSVLKDQQVLLELRVTFALEVAFTGKTVAMVVKSNKTLQEALTSLLQKHRLRPQDVFVTMKESQEPINMNTIVTSLANMTLILDKVKGMDQGFGSKTTPVPGLQARRGAVDVDVSPASFYRSNPKQKNPAMRRAYDMEGLVELLNRAQCCSADDQRGLLKKEDLILPNFLQLPLEEHDEEEEQQEEERRVAPLAFRSTETLGEPTSNTKGDVENSSTSSLCSTEPVDRKLTKEHSNPARETVV</sequence>